<dbReference type="PROSITE" id="PS50005">
    <property type="entry name" value="TPR"/>
    <property type="match status" value="1"/>
</dbReference>
<dbReference type="SMART" id="SM00028">
    <property type="entry name" value="TPR"/>
    <property type="match status" value="5"/>
</dbReference>
<evidence type="ECO:0000259" key="2">
    <source>
        <dbReference type="Pfam" id="PF00535"/>
    </source>
</evidence>
<name>A0A4R1B1T0_9BACI</name>
<feature type="repeat" description="TPR" evidence="1">
    <location>
        <begin position="195"/>
        <end position="228"/>
    </location>
</feature>
<dbReference type="Gene3D" id="1.25.40.10">
    <property type="entry name" value="Tetratricopeptide repeat domain"/>
    <property type="match status" value="1"/>
</dbReference>
<dbReference type="GO" id="GO:0016740">
    <property type="term" value="F:transferase activity"/>
    <property type="evidence" value="ECO:0007669"/>
    <property type="project" value="UniProtKB-KW"/>
</dbReference>
<keyword evidence="1" id="KW-0802">TPR repeat</keyword>
<proteinExistence type="predicted"/>
<dbReference type="AlphaFoldDB" id="A0A4R1B1T0"/>
<dbReference type="InterPro" id="IPR011990">
    <property type="entry name" value="TPR-like_helical_dom_sf"/>
</dbReference>
<dbReference type="OrthoDB" id="9815923at2"/>
<dbReference type="Proteomes" id="UP000293846">
    <property type="component" value="Unassembled WGS sequence"/>
</dbReference>
<dbReference type="InterPro" id="IPR001173">
    <property type="entry name" value="Glyco_trans_2-like"/>
</dbReference>
<dbReference type="CDD" id="cd02511">
    <property type="entry name" value="Beta4Glucosyltransferase"/>
    <property type="match status" value="1"/>
</dbReference>
<dbReference type="Gene3D" id="3.90.550.10">
    <property type="entry name" value="Spore Coat Polysaccharide Biosynthesis Protein SpsA, Chain A"/>
    <property type="match status" value="1"/>
</dbReference>
<dbReference type="Pfam" id="PF00535">
    <property type="entry name" value="Glycos_transf_2"/>
    <property type="match status" value="1"/>
</dbReference>
<dbReference type="PANTHER" id="PTHR43630">
    <property type="entry name" value="POLY-BETA-1,6-N-ACETYL-D-GLUCOSAMINE SYNTHASE"/>
    <property type="match status" value="1"/>
</dbReference>
<gene>
    <name evidence="3" type="ORF">E0Y62_00855</name>
</gene>
<keyword evidence="4" id="KW-1185">Reference proteome</keyword>
<comment type="caution">
    <text evidence="3">The sequence shown here is derived from an EMBL/GenBank/DDBJ whole genome shotgun (WGS) entry which is preliminary data.</text>
</comment>
<feature type="domain" description="Glycosyltransferase 2-like" evidence="2">
    <location>
        <begin position="7"/>
        <end position="137"/>
    </location>
</feature>
<dbReference type="InterPro" id="IPR019734">
    <property type="entry name" value="TPR_rpt"/>
</dbReference>
<evidence type="ECO:0000313" key="3">
    <source>
        <dbReference type="EMBL" id="TCJ06385.1"/>
    </source>
</evidence>
<reference evidence="3 4" key="1">
    <citation type="submission" date="2019-03" db="EMBL/GenBank/DDBJ databases">
        <authorList>
            <person name="Jensen L."/>
            <person name="Storgaard J."/>
            <person name="Sulaj E."/>
            <person name="Schramm A."/>
            <person name="Marshall I.P.G."/>
        </authorList>
    </citation>
    <scope>NUCLEOTIDE SEQUENCE [LARGE SCALE GENOMIC DNA]</scope>
    <source>
        <strain evidence="3 4">2017H2G3</strain>
    </source>
</reference>
<dbReference type="Pfam" id="PF13181">
    <property type="entry name" value="TPR_8"/>
    <property type="match status" value="1"/>
</dbReference>
<sequence>MKEKTISLCMIIKNEEKVLSDCLRSVKGKVNEIIVVDTGSTDSSVGIAESYGAKVFYFDWVDDFSSARNFSLSKATSDYILVLDADEQLDQSFNLYEEIKSDKDYYIMSIKNRMGKEYVLNHNAIRLFKNDHRLKYKGRIHEHININEYNTLTFETINEPQIYHIGYIPEVFSNKNKNKRNLNMLKMAVKEDPSGYNYYNLGKQFKAIGDFDSAFNAFSKSFSLNNQVSYIPNLLYHMGECLNELQKYEDGIHLVKTSISKFPEAVDLFFILGVLYENAGYIQDAELCFRKCIEIGDLEFGETLEGVGSYLAFFKLGEVLRKQGRILDAFEFVLVTLKQRKHFSPGLALALSLMDQSNIPLQNKIEFIERTYKIENVEDLQVVLAVSHALRSSMLDELLLKYNVEIEYESNCVAKQYSKQYTVARDLWMQADRINYEYGIDIFILALIIKDTELLNKSKNVLNVNKSEWKTLIQIVNRDNENIKITNRIKEILVYSLDKIFNLREASVQNYLLEILENENDVRKEIIKLLDGSGQSELAMNLLEKWIHKNEGNSHYLGMFGDKVFKNGCIEKSLKIYKQSFNNNPTYLNYYRLIRLYEITKQTLEKEKMIKDMYKNYPSSLWCESKMEEIGSL</sequence>
<evidence type="ECO:0000256" key="1">
    <source>
        <dbReference type="PROSITE-ProRule" id="PRU00339"/>
    </source>
</evidence>
<protein>
    <submittedName>
        <fullName evidence="3">Glycosyltransferase</fullName>
    </submittedName>
</protein>
<accession>A0A4R1B1T0</accession>
<evidence type="ECO:0000313" key="4">
    <source>
        <dbReference type="Proteomes" id="UP000293846"/>
    </source>
</evidence>
<dbReference type="EMBL" id="SJTH01000001">
    <property type="protein sequence ID" value="TCJ06385.1"/>
    <property type="molecule type" value="Genomic_DNA"/>
</dbReference>
<dbReference type="PANTHER" id="PTHR43630:SF2">
    <property type="entry name" value="GLYCOSYLTRANSFERASE"/>
    <property type="match status" value="1"/>
</dbReference>
<dbReference type="RefSeq" id="WP_131235702.1">
    <property type="nucleotide sequence ID" value="NZ_SJTH01000001.1"/>
</dbReference>
<dbReference type="SUPFAM" id="SSF53448">
    <property type="entry name" value="Nucleotide-diphospho-sugar transferases"/>
    <property type="match status" value="1"/>
</dbReference>
<organism evidence="3 4">
    <name type="scientific">Cytobacillus praedii</name>
    <dbReference type="NCBI Taxonomy" id="1742358"/>
    <lineage>
        <taxon>Bacteria</taxon>
        <taxon>Bacillati</taxon>
        <taxon>Bacillota</taxon>
        <taxon>Bacilli</taxon>
        <taxon>Bacillales</taxon>
        <taxon>Bacillaceae</taxon>
        <taxon>Cytobacillus</taxon>
    </lineage>
</organism>
<dbReference type="SUPFAM" id="SSF48452">
    <property type="entry name" value="TPR-like"/>
    <property type="match status" value="1"/>
</dbReference>
<keyword evidence="3" id="KW-0808">Transferase</keyword>
<dbReference type="InterPro" id="IPR029044">
    <property type="entry name" value="Nucleotide-diphossugar_trans"/>
</dbReference>